<dbReference type="EMBL" id="JARKNE010000010">
    <property type="protein sequence ID" value="KAK5792732.1"/>
    <property type="molecule type" value="Genomic_DNA"/>
</dbReference>
<sequence>MHYMRLFRVKGSTSGRNMFRWRRIKTGIHIGHVVCGETGFPVDMKEPFIPWTPYYSQPSNTAEITFHINLLEISPMLQCIRDSLQLSLYYSLYLCIQSVPFLLFKNQINRKFPIPVGQDLTKLKLLSHVLSSFGFV</sequence>
<keyword evidence="2" id="KW-1185">Reference proteome</keyword>
<name>A0ABR0NCK0_GOSAR</name>
<reference evidence="1 2" key="1">
    <citation type="submission" date="2023-03" db="EMBL/GenBank/DDBJ databases">
        <title>WGS of Gossypium arboreum.</title>
        <authorList>
            <person name="Yu D."/>
        </authorList>
    </citation>
    <scope>NUCLEOTIDE SEQUENCE [LARGE SCALE GENOMIC DNA]</scope>
    <source>
        <tissue evidence="1">Leaf</tissue>
    </source>
</reference>
<accession>A0ABR0NCK0</accession>
<proteinExistence type="predicted"/>
<evidence type="ECO:0000313" key="2">
    <source>
        <dbReference type="Proteomes" id="UP001358586"/>
    </source>
</evidence>
<organism evidence="1 2">
    <name type="scientific">Gossypium arboreum</name>
    <name type="common">Tree cotton</name>
    <name type="synonym">Gossypium nanking</name>
    <dbReference type="NCBI Taxonomy" id="29729"/>
    <lineage>
        <taxon>Eukaryota</taxon>
        <taxon>Viridiplantae</taxon>
        <taxon>Streptophyta</taxon>
        <taxon>Embryophyta</taxon>
        <taxon>Tracheophyta</taxon>
        <taxon>Spermatophyta</taxon>
        <taxon>Magnoliopsida</taxon>
        <taxon>eudicotyledons</taxon>
        <taxon>Gunneridae</taxon>
        <taxon>Pentapetalae</taxon>
        <taxon>rosids</taxon>
        <taxon>malvids</taxon>
        <taxon>Malvales</taxon>
        <taxon>Malvaceae</taxon>
        <taxon>Malvoideae</taxon>
        <taxon>Gossypium</taxon>
    </lineage>
</organism>
<comment type="caution">
    <text evidence="1">The sequence shown here is derived from an EMBL/GenBank/DDBJ whole genome shotgun (WGS) entry which is preliminary data.</text>
</comment>
<evidence type="ECO:0000313" key="1">
    <source>
        <dbReference type="EMBL" id="KAK5792732.1"/>
    </source>
</evidence>
<protein>
    <submittedName>
        <fullName evidence="1">Uncharacterized protein</fullName>
    </submittedName>
</protein>
<dbReference type="Proteomes" id="UP001358586">
    <property type="component" value="Chromosome 10"/>
</dbReference>
<gene>
    <name evidence="1" type="ORF">PVK06_033851</name>
</gene>